<dbReference type="Gene3D" id="3.80.30.30">
    <property type="match status" value="1"/>
</dbReference>
<keyword evidence="2" id="KW-0408">Iron</keyword>
<dbReference type="RefSeq" id="WP_013048725.1">
    <property type="nucleotide sequence ID" value="NC_014011.1"/>
</dbReference>
<dbReference type="OrthoDB" id="9785699at2"/>
<dbReference type="InterPro" id="IPR007197">
    <property type="entry name" value="rSAM"/>
</dbReference>
<evidence type="ECO:0000259" key="4">
    <source>
        <dbReference type="SMART" id="SM00729"/>
    </source>
</evidence>
<evidence type="ECO:0000256" key="1">
    <source>
        <dbReference type="ARBA" id="ARBA00022723"/>
    </source>
</evidence>
<proteinExistence type="predicted"/>
<name>D5EFY0_AMICL</name>
<dbReference type="Pfam" id="PF04055">
    <property type="entry name" value="Radical_SAM"/>
    <property type="match status" value="1"/>
</dbReference>
<evidence type="ECO:0000313" key="5">
    <source>
        <dbReference type="EMBL" id="ADE57462.1"/>
    </source>
</evidence>
<dbReference type="SFLD" id="SFLDG01084">
    <property type="entry name" value="Uncharacterised_Radical_SAM_Su"/>
    <property type="match status" value="1"/>
</dbReference>
<dbReference type="InterPro" id="IPR006638">
    <property type="entry name" value="Elp3/MiaA/NifB-like_rSAM"/>
</dbReference>
<keyword evidence="1" id="KW-0479">Metal-binding</keyword>
<dbReference type="AlphaFoldDB" id="D5EFY0"/>
<dbReference type="SFLD" id="SFLDS00029">
    <property type="entry name" value="Radical_SAM"/>
    <property type="match status" value="1"/>
</dbReference>
<dbReference type="HOGENOM" id="CLU_015525_2_2_0"/>
<dbReference type="KEGG" id="aco:Amico_1345"/>
<evidence type="ECO:0000313" key="6">
    <source>
        <dbReference type="Proteomes" id="UP000002366"/>
    </source>
</evidence>
<dbReference type="PANTHER" id="PTHR43432">
    <property type="entry name" value="SLR0285 PROTEIN"/>
    <property type="match status" value="1"/>
</dbReference>
<reference evidence="5 6" key="1">
    <citation type="journal article" date="2010" name="Stand. Genomic Sci.">
        <title>Complete genome sequence of Aminobacterium colombiense type strain (ALA-1).</title>
        <authorList>
            <person name="Chertkov O."/>
            <person name="Sikorski J."/>
            <person name="Brambilla E."/>
            <person name="Lapidus A."/>
            <person name="Copeland A."/>
            <person name="Glavina Del Rio T."/>
            <person name="Nolan M."/>
            <person name="Lucas S."/>
            <person name="Tice H."/>
            <person name="Cheng J.F."/>
            <person name="Han C."/>
            <person name="Detter J.C."/>
            <person name="Bruce D."/>
            <person name="Tapia R."/>
            <person name="Goodwin L."/>
            <person name="Pitluck S."/>
            <person name="Liolios K."/>
            <person name="Ivanova N."/>
            <person name="Mavromatis K."/>
            <person name="Ovchinnikova G."/>
            <person name="Pati A."/>
            <person name="Chen A."/>
            <person name="Palaniappan K."/>
            <person name="Land M."/>
            <person name="Hauser L."/>
            <person name="Chang Y.J."/>
            <person name="Jeffries C.D."/>
            <person name="Spring S."/>
            <person name="Rohde M."/>
            <person name="Goker M."/>
            <person name="Bristow J."/>
            <person name="Eisen J.A."/>
            <person name="Markowitz V."/>
            <person name="Hugenholtz P."/>
            <person name="Kyrpides N.C."/>
            <person name="Klenk H.P."/>
        </authorList>
    </citation>
    <scope>NUCLEOTIDE SEQUENCE [LARGE SCALE GENOMIC DNA]</scope>
    <source>
        <strain evidence="6">DSM 12261 / ALA-1</strain>
    </source>
</reference>
<dbReference type="SMART" id="SM00729">
    <property type="entry name" value="Elp3"/>
    <property type="match status" value="1"/>
</dbReference>
<sequence length="247" mass="28593">MIIREIQAKSILSASKIYPYVINPYVGCQHACTYCYARYMKKFTGHNEPWGAFVDVKVNAAELLQKEICKKKKATVWISGVCDPYQPLERRYKLTRQCLQILVREDWPVVIQTRSPLVLRDMDILRGAKNIEVGFSITTADDSIRRLFEPAAPSIPERINALVELHRQGIRTYAMIAPLLPGAEKLINLLTGTVDYILVDRMNYHYADFVYKKYGLEEYMTEEYFTRVSQQIRSDCFRLGIECSVVF</sequence>
<dbReference type="Proteomes" id="UP000002366">
    <property type="component" value="Chromosome"/>
</dbReference>
<dbReference type="GO" id="GO:0051536">
    <property type="term" value="F:iron-sulfur cluster binding"/>
    <property type="evidence" value="ECO:0007669"/>
    <property type="project" value="UniProtKB-KW"/>
</dbReference>
<protein>
    <submittedName>
        <fullName evidence="5">Radical SAM domain protein</fullName>
    </submittedName>
</protein>
<dbReference type="PANTHER" id="PTHR43432:SF6">
    <property type="entry name" value="RADICAL SAM CORE DOMAIN-CONTAINING PROTEIN"/>
    <property type="match status" value="1"/>
</dbReference>
<dbReference type="GO" id="GO:0003824">
    <property type="term" value="F:catalytic activity"/>
    <property type="evidence" value="ECO:0007669"/>
    <property type="project" value="InterPro"/>
</dbReference>
<accession>D5EFY0</accession>
<dbReference type="eggNOG" id="COG1533">
    <property type="taxonomic scope" value="Bacteria"/>
</dbReference>
<dbReference type="EMBL" id="CP001997">
    <property type="protein sequence ID" value="ADE57462.1"/>
    <property type="molecule type" value="Genomic_DNA"/>
</dbReference>
<organism evidence="5 6">
    <name type="scientific">Aminobacterium colombiense (strain DSM 12261 / ALA-1)</name>
    <dbReference type="NCBI Taxonomy" id="572547"/>
    <lineage>
        <taxon>Bacteria</taxon>
        <taxon>Thermotogati</taxon>
        <taxon>Synergistota</taxon>
        <taxon>Synergistia</taxon>
        <taxon>Synergistales</taxon>
        <taxon>Aminobacteriaceae</taxon>
        <taxon>Aminobacterium</taxon>
    </lineage>
</organism>
<feature type="domain" description="Elp3/MiaA/NifB-like radical SAM core" evidence="4">
    <location>
        <begin position="16"/>
        <end position="225"/>
    </location>
</feature>
<dbReference type="SUPFAM" id="SSF102114">
    <property type="entry name" value="Radical SAM enzymes"/>
    <property type="match status" value="1"/>
</dbReference>
<dbReference type="InterPro" id="IPR040086">
    <property type="entry name" value="MJ0683-like"/>
</dbReference>
<gene>
    <name evidence="5" type="ordered locus">Amico_1345</name>
</gene>
<evidence type="ECO:0000256" key="3">
    <source>
        <dbReference type="ARBA" id="ARBA00023014"/>
    </source>
</evidence>
<dbReference type="InterPro" id="IPR058240">
    <property type="entry name" value="rSAM_sf"/>
</dbReference>
<keyword evidence="3" id="KW-0411">Iron-sulfur</keyword>
<keyword evidence="6" id="KW-1185">Reference proteome</keyword>
<evidence type="ECO:0000256" key="2">
    <source>
        <dbReference type="ARBA" id="ARBA00023004"/>
    </source>
</evidence>
<dbReference type="GO" id="GO:0046872">
    <property type="term" value="F:metal ion binding"/>
    <property type="evidence" value="ECO:0007669"/>
    <property type="project" value="UniProtKB-KW"/>
</dbReference>